<dbReference type="EMBL" id="FRAW01000002">
    <property type="protein sequence ID" value="SHK17907.1"/>
    <property type="molecule type" value="Genomic_DNA"/>
</dbReference>
<reference evidence="9" key="1">
    <citation type="submission" date="2016-11" db="EMBL/GenBank/DDBJ databases">
        <authorList>
            <person name="Varghese N."/>
            <person name="Submissions S."/>
        </authorList>
    </citation>
    <scope>NUCLEOTIDE SEQUENCE [LARGE SCALE GENOMIC DNA]</scope>
    <source>
        <strain evidence="9">UWOS</strain>
    </source>
</reference>
<keyword evidence="5" id="KW-0136">Cellulose degradation</keyword>
<dbReference type="Proteomes" id="UP000184275">
    <property type="component" value="Unassembled WGS sequence"/>
</dbReference>
<dbReference type="GO" id="GO:0008810">
    <property type="term" value="F:cellulase activity"/>
    <property type="evidence" value="ECO:0007669"/>
    <property type="project" value="UniProtKB-EC"/>
</dbReference>
<keyword evidence="7" id="KW-0624">Polysaccharide degradation</keyword>
<evidence type="ECO:0000313" key="8">
    <source>
        <dbReference type="EMBL" id="SHK17907.1"/>
    </source>
</evidence>
<dbReference type="RefSeq" id="WP_073302017.1">
    <property type="nucleotide sequence ID" value="NZ_FRAW01000002.1"/>
</dbReference>
<keyword evidence="6 8" id="KW-0326">Glycosidase</keyword>
<dbReference type="InterPro" id="IPR012341">
    <property type="entry name" value="6hp_glycosidase-like_sf"/>
</dbReference>
<dbReference type="GO" id="GO:0030245">
    <property type="term" value="P:cellulose catabolic process"/>
    <property type="evidence" value="ECO:0007669"/>
    <property type="project" value="UniProtKB-KW"/>
</dbReference>
<evidence type="ECO:0000256" key="5">
    <source>
        <dbReference type="ARBA" id="ARBA00023001"/>
    </source>
</evidence>
<dbReference type="SUPFAM" id="SSF48208">
    <property type="entry name" value="Six-hairpin glycosidases"/>
    <property type="match status" value="1"/>
</dbReference>
<comment type="catalytic activity">
    <reaction evidence="1">
        <text>Endohydrolysis of (1-&gt;4)-beta-D-glucosidic linkages in cellulose, lichenin and cereal beta-D-glucans.</text>
        <dbReference type="EC" id="3.2.1.4"/>
    </reaction>
</comment>
<dbReference type="EC" id="3.2.1.4" evidence="3"/>
<name>A0A1M6QCV8_9BACT</name>
<dbReference type="AlphaFoldDB" id="A0A1M6QCV8"/>
<accession>A0A1M6QCV8</accession>
<evidence type="ECO:0000313" key="9">
    <source>
        <dbReference type="Proteomes" id="UP000184275"/>
    </source>
</evidence>
<keyword evidence="9" id="KW-1185">Reference proteome</keyword>
<dbReference type="Pfam" id="PF01270">
    <property type="entry name" value="Glyco_hydro_8"/>
    <property type="match status" value="1"/>
</dbReference>
<evidence type="ECO:0000256" key="2">
    <source>
        <dbReference type="ARBA" id="ARBA00009209"/>
    </source>
</evidence>
<evidence type="ECO:0000256" key="1">
    <source>
        <dbReference type="ARBA" id="ARBA00000966"/>
    </source>
</evidence>
<comment type="similarity">
    <text evidence="2">Belongs to the glycosyl hydrolase 8 (cellulase D) family.</text>
</comment>
<dbReference type="GO" id="GO:0045493">
    <property type="term" value="P:xylan catabolic process"/>
    <property type="evidence" value="ECO:0007669"/>
    <property type="project" value="UniProtKB-KW"/>
</dbReference>
<evidence type="ECO:0000256" key="6">
    <source>
        <dbReference type="ARBA" id="ARBA00023295"/>
    </source>
</evidence>
<evidence type="ECO:0000256" key="7">
    <source>
        <dbReference type="ARBA" id="ARBA00023326"/>
    </source>
</evidence>
<dbReference type="PRINTS" id="PR00735">
    <property type="entry name" value="GLHYDRLASE8"/>
</dbReference>
<keyword evidence="4 8" id="KW-0378">Hydrolase</keyword>
<dbReference type="InterPro" id="IPR008928">
    <property type="entry name" value="6-hairpin_glycosidase_sf"/>
</dbReference>
<gene>
    <name evidence="8" type="ORF">SAMN05720469_10244</name>
</gene>
<evidence type="ECO:0000256" key="4">
    <source>
        <dbReference type="ARBA" id="ARBA00022801"/>
    </source>
</evidence>
<sequence length="379" mass="42935">MNNPFQLIGKSAAEVQQKIQSAFHSLFEGNDSSEKICFDFQQYKCIIDIGHSDIRSEGMSYGMYIAAKLGLLELFQALWEFSKTYLQNAETDDAPYFAWQVGFDKKRQGQFFKMDAGAAPDGEEYFAAALLLAARRFGNNAYRDEALKLLHAMAHKKPAGKVRAMFDPENFLVRFSPVESNDFTDPSYHTLAFYRLFAAETKDTFWESVYKQSVAFLKCAAHPDTGLFPDYAEFDGTPKSTAFSPHSDCFSGDAWRVAYNLALDANWEIPGICEKENLLAKNFAQETIRKMLRFFKSQKNPRADYRLNGIPCENSRPITTGLIAMNAAATGALDFSLLQDKELAAYFLNAFWNAPVPTGTWRYYDGMLYLLSFLALTER</sequence>
<proteinExistence type="inferred from homology"/>
<keyword evidence="7" id="KW-0119">Carbohydrate metabolism</keyword>
<dbReference type="InterPro" id="IPR002037">
    <property type="entry name" value="Glyco_hydro_8"/>
</dbReference>
<organism evidence="8 9">
    <name type="scientific">Fibrobacter intestinalis</name>
    <dbReference type="NCBI Taxonomy" id="28122"/>
    <lineage>
        <taxon>Bacteria</taxon>
        <taxon>Pseudomonadati</taxon>
        <taxon>Fibrobacterota</taxon>
        <taxon>Fibrobacteria</taxon>
        <taxon>Fibrobacterales</taxon>
        <taxon>Fibrobacteraceae</taxon>
        <taxon>Fibrobacter</taxon>
    </lineage>
</organism>
<dbReference type="Gene3D" id="1.50.10.10">
    <property type="match status" value="1"/>
</dbReference>
<evidence type="ECO:0000256" key="3">
    <source>
        <dbReference type="ARBA" id="ARBA00012601"/>
    </source>
</evidence>
<protein>
    <recommendedName>
        <fullName evidence="3">cellulase</fullName>
        <ecNumber evidence="3">3.2.1.4</ecNumber>
    </recommendedName>
</protein>
<keyword evidence="8" id="KW-0858">Xylan degradation</keyword>